<dbReference type="EMBL" id="BARV01008124">
    <property type="protein sequence ID" value="GAI16577.1"/>
    <property type="molecule type" value="Genomic_DNA"/>
</dbReference>
<organism evidence="1">
    <name type="scientific">marine sediment metagenome</name>
    <dbReference type="NCBI Taxonomy" id="412755"/>
    <lineage>
        <taxon>unclassified sequences</taxon>
        <taxon>metagenomes</taxon>
        <taxon>ecological metagenomes</taxon>
    </lineage>
</organism>
<comment type="caution">
    <text evidence="1">The sequence shown here is derived from an EMBL/GenBank/DDBJ whole genome shotgun (WGS) entry which is preliminary data.</text>
</comment>
<feature type="non-terminal residue" evidence="1">
    <location>
        <position position="1"/>
    </location>
</feature>
<gene>
    <name evidence="1" type="ORF">S06H3_16421</name>
</gene>
<dbReference type="SUPFAM" id="SSF46785">
    <property type="entry name" value="Winged helix' DNA-binding domain"/>
    <property type="match status" value="1"/>
</dbReference>
<dbReference type="InterPro" id="IPR036390">
    <property type="entry name" value="WH_DNA-bd_sf"/>
</dbReference>
<evidence type="ECO:0008006" key="2">
    <source>
        <dbReference type="Google" id="ProtNLM"/>
    </source>
</evidence>
<reference evidence="1" key="1">
    <citation type="journal article" date="2014" name="Front. Microbiol.">
        <title>High frequency of phylogenetically diverse reductive dehalogenase-homologous genes in deep subseafloor sedimentary metagenomes.</title>
        <authorList>
            <person name="Kawai M."/>
            <person name="Futagami T."/>
            <person name="Toyoda A."/>
            <person name="Takaki Y."/>
            <person name="Nishi S."/>
            <person name="Hori S."/>
            <person name="Arai W."/>
            <person name="Tsubouchi T."/>
            <person name="Morono Y."/>
            <person name="Uchiyama I."/>
            <person name="Ito T."/>
            <person name="Fujiyama A."/>
            <person name="Inagaki F."/>
            <person name="Takami H."/>
        </authorList>
    </citation>
    <scope>NUCLEOTIDE SEQUENCE</scope>
    <source>
        <strain evidence="1">Expedition CK06-06</strain>
    </source>
</reference>
<name>X1LBA0_9ZZZZ</name>
<proteinExistence type="predicted"/>
<sequence length="92" mass="10892">KKSNTENNIWIYILYLGKEREIANDEVRKLIFEKFGFLPGRLITSRVLFSLRNQGYIKNEKFKGKPAFSTTKKGMEELEKMKGFLKELIKKM</sequence>
<protein>
    <recommendedName>
        <fullName evidence="2">ArnR1-like winged helix-turn-helix domain-containing protein</fullName>
    </recommendedName>
</protein>
<dbReference type="AlphaFoldDB" id="X1LBA0"/>
<evidence type="ECO:0000313" key="1">
    <source>
        <dbReference type="EMBL" id="GAI16577.1"/>
    </source>
</evidence>
<accession>X1LBA0</accession>